<evidence type="ECO:0000256" key="4">
    <source>
        <dbReference type="SAM" id="MobiDB-lite"/>
    </source>
</evidence>
<dbReference type="OrthoDB" id="4537656at2"/>
<organism evidence="6 7">
    <name type="scientific">Streptomyces tirandamycinicus</name>
    <dbReference type="NCBI Taxonomy" id="2174846"/>
    <lineage>
        <taxon>Bacteria</taxon>
        <taxon>Bacillati</taxon>
        <taxon>Actinomycetota</taxon>
        <taxon>Actinomycetes</taxon>
        <taxon>Kitasatosporales</taxon>
        <taxon>Streptomycetaceae</taxon>
        <taxon>Streptomyces</taxon>
    </lineage>
</organism>
<keyword evidence="1" id="KW-0805">Transcription regulation</keyword>
<dbReference type="GO" id="GO:0045892">
    <property type="term" value="P:negative regulation of DNA-templated transcription"/>
    <property type="evidence" value="ECO:0007669"/>
    <property type="project" value="TreeGrafter"/>
</dbReference>
<proteinExistence type="predicted"/>
<evidence type="ECO:0000256" key="1">
    <source>
        <dbReference type="ARBA" id="ARBA00023015"/>
    </source>
</evidence>
<dbReference type="SUPFAM" id="SSF46785">
    <property type="entry name" value="Winged helix' DNA-binding domain"/>
    <property type="match status" value="1"/>
</dbReference>
<evidence type="ECO:0000313" key="7">
    <source>
        <dbReference type="Proteomes" id="UP000244900"/>
    </source>
</evidence>
<dbReference type="GO" id="GO:0003700">
    <property type="term" value="F:DNA-binding transcription factor activity"/>
    <property type="evidence" value="ECO:0007669"/>
    <property type="project" value="InterPro"/>
</dbReference>
<dbReference type="PANTHER" id="PTHR44846:SF17">
    <property type="entry name" value="GNTR-FAMILY TRANSCRIPTIONAL REGULATOR"/>
    <property type="match status" value="1"/>
</dbReference>
<dbReference type="SMART" id="SM00345">
    <property type="entry name" value="HTH_GNTR"/>
    <property type="match status" value="1"/>
</dbReference>
<name>A0A2S1SVJ8_9ACTN</name>
<dbReference type="Proteomes" id="UP000244900">
    <property type="component" value="Chromosome"/>
</dbReference>
<accession>A0A2S1SVJ8</accession>
<dbReference type="InterPro" id="IPR050679">
    <property type="entry name" value="Bact_HTH_transcr_reg"/>
</dbReference>
<dbReference type="CDD" id="cd07377">
    <property type="entry name" value="WHTH_GntR"/>
    <property type="match status" value="1"/>
</dbReference>
<dbReference type="Pfam" id="PF00392">
    <property type="entry name" value="GntR"/>
    <property type="match status" value="1"/>
</dbReference>
<evidence type="ECO:0000256" key="3">
    <source>
        <dbReference type="ARBA" id="ARBA00023163"/>
    </source>
</evidence>
<dbReference type="PANTHER" id="PTHR44846">
    <property type="entry name" value="MANNOSYL-D-GLYCERATE TRANSPORT/METABOLISM SYSTEM REPRESSOR MNGR-RELATED"/>
    <property type="match status" value="1"/>
</dbReference>
<dbReference type="GO" id="GO:0003677">
    <property type="term" value="F:DNA binding"/>
    <property type="evidence" value="ECO:0007669"/>
    <property type="project" value="UniProtKB-KW"/>
</dbReference>
<dbReference type="Gene3D" id="1.10.10.10">
    <property type="entry name" value="Winged helix-like DNA-binding domain superfamily/Winged helix DNA-binding domain"/>
    <property type="match status" value="1"/>
</dbReference>
<dbReference type="InterPro" id="IPR036390">
    <property type="entry name" value="WH_DNA-bd_sf"/>
</dbReference>
<dbReference type="InterPro" id="IPR036388">
    <property type="entry name" value="WH-like_DNA-bd_sf"/>
</dbReference>
<keyword evidence="2" id="KW-0238">DNA-binding</keyword>
<protein>
    <recommendedName>
        <fullName evidence="5">HTH gntR-type domain-containing protein</fullName>
    </recommendedName>
</protein>
<dbReference type="InterPro" id="IPR000524">
    <property type="entry name" value="Tscrpt_reg_HTH_GntR"/>
</dbReference>
<dbReference type="AlphaFoldDB" id="A0A2S1SVJ8"/>
<keyword evidence="7" id="KW-1185">Reference proteome</keyword>
<dbReference type="EMBL" id="CP029188">
    <property type="protein sequence ID" value="AWI30425.1"/>
    <property type="molecule type" value="Genomic_DNA"/>
</dbReference>
<feature type="region of interest" description="Disordered" evidence="4">
    <location>
        <begin position="205"/>
        <end position="225"/>
    </location>
</feature>
<evidence type="ECO:0000313" key="6">
    <source>
        <dbReference type="EMBL" id="AWI30425.1"/>
    </source>
</evidence>
<evidence type="ECO:0000256" key="2">
    <source>
        <dbReference type="ARBA" id="ARBA00023125"/>
    </source>
</evidence>
<dbReference type="PROSITE" id="PS50949">
    <property type="entry name" value="HTH_GNTR"/>
    <property type="match status" value="1"/>
</dbReference>
<feature type="domain" description="HTH gntR-type" evidence="5">
    <location>
        <begin position="67"/>
        <end position="135"/>
    </location>
</feature>
<dbReference type="KEGG" id="stir:DDW44_17805"/>
<keyword evidence="3" id="KW-0804">Transcription</keyword>
<sequence length="225" mass="24141">MSRWLKVSHPVPTSCIRFNLVHEVVKAFHERGSRSPGSVLWRCAALAVAGAVGAGGRGLGVADTQVGPAYKRLADELRSQIAQGDLPVGSALPSASQLMKAHAVSTTVVRDALKILRDEGLVYGQAGKAVYVRATPEESATERMSLDELTQGLHQLEERVTGLSAPADTAAIDELREEMAELRRSVAVLQAQLIELYGRVGQPYPRDKAPLRTEAPDQSRRAVGG</sequence>
<reference evidence="6 7" key="1">
    <citation type="submission" date="2018-05" db="EMBL/GenBank/DDBJ databases">
        <title>Complete genome sequence of sponge-derived Streptomyces sp. HNM0039.</title>
        <authorList>
            <person name="Huang X."/>
            <person name="Zhou S."/>
        </authorList>
    </citation>
    <scope>NUCLEOTIDE SEQUENCE [LARGE SCALE GENOMIC DNA]</scope>
    <source>
        <strain evidence="6 7">HNM0039</strain>
    </source>
</reference>
<evidence type="ECO:0000259" key="5">
    <source>
        <dbReference type="PROSITE" id="PS50949"/>
    </source>
</evidence>
<gene>
    <name evidence="6" type="ORF">DDW44_17805</name>
</gene>